<dbReference type="InterPro" id="IPR050498">
    <property type="entry name" value="Ycf3"/>
</dbReference>
<dbReference type="Gene3D" id="1.25.40.10">
    <property type="entry name" value="Tetratricopeptide repeat domain"/>
    <property type="match status" value="2"/>
</dbReference>
<dbReference type="InterPro" id="IPR011990">
    <property type="entry name" value="TPR-like_helical_dom_sf"/>
</dbReference>
<dbReference type="EMBL" id="FOIB01000010">
    <property type="protein sequence ID" value="SEU35282.1"/>
    <property type="molecule type" value="Genomic_DNA"/>
</dbReference>
<dbReference type="InterPro" id="IPR019734">
    <property type="entry name" value="TPR_rpt"/>
</dbReference>
<keyword evidence="5" id="KW-1185">Reference proteome</keyword>
<comment type="caution">
    <text evidence="4">The sequence shown here is derived from an EMBL/GenBank/DDBJ whole genome shotgun (WGS) entry which is preliminary data.</text>
</comment>
<evidence type="ECO:0000256" key="2">
    <source>
        <dbReference type="ARBA" id="ARBA00022803"/>
    </source>
</evidence>
<keyword evidence="2" id="KW-0802">TPR repeat</keyword>
<organism evidence="4 5">
    <name type="scientific">Myxococcus fulvus</name>
    <dbReference type="NCBI Taxonomy" id="33"/>
    <lineage>
        <taxon>Bacteria</taxon>
        <taxon>Pseudomonadati</taxon>
        <taxon>Myxococcota</taxon>
        <taxon>Myxococcia</taxon>
        <taxon>Myxococcales</taxon>
        <taxon>Cystobacterineae</taxon>
        <taxon>Myxococcaceae</taxon>
        <taxon>Myxococcus</taxon>
    </lineage>
</organism>
<dbReference type="Pfam" id="PF13432">
    <property type="entry name" value="TPR_16"/>
    <property type="match status" value="1"/>
</dbReference>
<dbReference type="PANTHER" id="PTHR44858">
    <property type="entry name" value="TETRATRICOPEPTIDE REPEAT PROTEIN 6"/>
    <property type="match status" value="1"/>
</dbReference>
<feature type="region of interest" description="Disordered" evidence="3">
    <location>
        <begin position="1"/>
        <end position="59"/>
    </location>
</feature>
<reference evidence="4 5" key="1">
    <citation type="submission" date="2016-10" db="EMBL/GenBank/DDBJ databases">
        <authorList>
            <person name="Varghese N."/>
            <person name="Submissions S."/>
        </authorList>
    </citation>
    <scope>NUCLEOTIDE SEQUENCE [LARGE SCALE GENOMIC DNA]</scope>
    <source>
        <strain evidence="4 5">DSM 16525</strain>
    </source>
</reference>
<protein>
    <submittedName>
        <fullName evidence="4">Tetratricopeptide repeat-containing protein</fullName>
    </submittedName>
</protein>
<proteinExistence type="predicted"/>
<accession>A0ABY1CSB7</accession>
<dbReference type="Proteomes" id="UP000183760">
    <property type="component" value="Unassembled WGS sequence"/>
</dbReference>
<gene>
    <name evidence="4" type="ORF">SAMN05443572_110237</name>
</gene>
<evidence type="ECO:0000256" key="3">
    <source>
        <dbReference type="SAM" id="MobiDB-lite"/>
    </source>
</evidence>
<sequence>MAGRDDSEGAPGKERPATTRAASEGRDSGTPAQSAVDARSPARTGGAARNGREPCPPEVAEQLRQVDRLRRTGRYASALAQVRALAEAHPRLGIVLMELAMTLGIWGGAPAEALPWFERVLELAPGHRTTRLHRALCLARLGRHAEAVADFDALVDGGYRKALVLHMKRAESLEALGQDARAEQDWTLALAEDRDNPWLLQQRAAVRARLGMHAEALEDLSAALAPQQGADIDPELLHERGLLRAKLGDGDGARADFQAGLSALRRGDPDSLRDALSSAIQALDAP</sequence>
<evidence type="ECO:0000313" key="4">
    <source>
        <dbReference type="EMBL" id="SEU35282.1"/>
    </source>
</evidence>
<name>A0ABY1CSB7_MYXFU</name>
<feature type="compositionally biased region" description="Basic and acidic residues" evidence="3">
    <location>
        <begin position="1"/>
        <end position="27"/>
    </location>
</feature>
<keyword evidence="1" id="KW-0677">Repeat</keyword>
<dbReference type="SUPFAM" id="SSF48452">
    <property type="entry name" value="TPR-like"/>
    <property type="match status" value="1"/>
</dbReference>
<evidence type="ECO:0000256" key="1">
    <source>
        <dbReference type="ARBA" id="ARBA00022737"/>
    </source>
</evidence>
<evidence type="ECO:0000313" key="5">
    <source>
        <dbReference type="Proteomes" id="UP000183760"/>
    </source>
</evidence>
<dbReference type="PANTHER" id="PTHR44858:SF1">
    <property type="entry name" value="UDP-N-ACETYLGLUCOSAMINE--PEPTIDE N-ACETYLGLUCOSAMINYLTRANSFERASE SPINDLY-RELATED"/>
    <property type="match status" value="1"/>
</dbReference>
<dbReference type="SMART" id="SM00028">
    <property type="entry name" value="TPR"/>
    <property type="match status" value="4"/>
</dbReference>